<gene>
    <name evidence="1" type="ORF">HQN79_07730</name>
</gene>
<keyword evidence="2" id="KW-1185">Reference proteome</keyword>
<sequence>MKHRLYPKSSADKFVYIIAALLLSLPLLLNKALASEQAQPIPDFDATFLVHAYGVDLGKSRHQLHCEQQDCVLTTLSKPEGWVKIFFKDSAEETIQLKQTAQSILWQGYQKQATRYKGDDAKIKSTTYQLESDDQQIVYLEKKRQWPWNPGVFDATSIAYAIQWYALNHKDLATAQLVLQTTKEQYPIKFSILAQPETLKLKYGKESSQKYRFGNQRFEIDLWLLPEKQYFPGKLRIYDREEDKTIVLVLEKAPKLQTS</sequence>
<evidence type="ECO:0000313" key="1">
    <source>
        <dbReference type="EMBL" id="QKI89463.1"/>
    </source>
</evidence>
<dbReference type="RefSeq" id="WP_173285361.1">
    <property type="nucleotide sequence ID" value="NZ_CP054020.1"/>
</dbReference>
<dbReference type="KEGG" id="txa:HQN79_07730"/>
<proteinExistence type="predicted"/>
<name>A0A7D4SSI5_9GAMM</name>
<dbReference type="EMBL" id="CP054020">
    <property type="protein sequence ID" value="QKI89463.1"/>
    <property type="molecule type" value="Genomic_DNA"/>
</dbReference>
<evidence type="ECO:0000313" key="2">
    <source>
        <dbReference type="Proteomes" id="UP000504724"/>
    </source>
</evidence>
<protein>
    <submittedName>
        <fullName evidence="1">DUF3108 domain-containing protein</fullName>
    </submittedName>
</protein>
<reference evidence="1 2" key="1">
    <citation type="submission" date="2020-05" db="EMBL/GenBank/DDBJ databases">
        <title>Thiomicrorhabdus sediminis sp.nov. and Thiomicrorhabdus xiamenensis sp.nov., novel sulfur-oxidizing bacteria isolated from coastal sediment.</title>
        <authorList>
            <person name="Liu X."/>
        </authorList>
    </citation>
    <scope>NUCLEOTIDE SEQUENCE [LARGE SCALE GENOMIC DNA]</scope>
    <source>
        <strain evidence="1 2">G2</strain>
    </source>
</reference>
<dbReference type="Proteomes" id="UP000504724">
    <property type="component" value="Chromosome"/>
</dbReference>
<dbReference type="AlphaFoldDB" id="A0A7D4SSI5"/>
<organism evidence="1 2">
    <name type="scientific">Thiomicrorhabdus xiamenensis</name>
    <dbReference type="NCBI Taxonomy" id="2739063"/>
    <lineage>
        <taxon>Bacteria</taxon>
        <taxon>Pseudomonadati</taxon>
        <taxon>Pseudomonadota</taxon>
        <taxon>Gammaproteobacteria</taxon>
        <taxon>Thiotrichales</taxon>
        <taxon>Piscirickettsiaceae</taxon>
        <taxon>Thiomicrorhabdus</taxon>
    </lineage>
</organism>
<accession>A0A7D4SSI5</accession>